<dbReference type="OrthoDB" id="5281164at2759"/>
<name>A0A6V7UCR4_MELEN</name>
<dbReference type="Proteomes" id="UP000580250">
    <property type="component" value="Unassembled WGS sequence"/>
</dbReference>
<gene>
    <name evidence="1" type="ORF">MENT_LOCUS11308</name>
</gene>
<protein>
    <submittedName>
        <fullName evidence="1">Uncharacterized protein</fullName>
    </submittedName>
</protein>
<organism evidence="1 2">
    <name type="scientific">Meloidogyne enterolobii</name>
    <name type="common">Root-knot nematode worm</name>
    <name type="synonym">Meloidogyne mayaguensis</name>
    <dbReference type="NCBI Taxonomy" id="390850"/>
    <lineage>
        <taxon>Eukaryota</taxon>
        <taxon>Metazoa</taxon>
        <taxon>Ecdysozoa</taxon>
        <taxon>Nematoda</taxon>
        <taxon>Chromadorea</taxon>
        <taxon>Rhabditida</taxon>
        <taxon>Tylenchina</taxon>
        <taxon>Tylenchomorpha</taxon>
        <taxon>Tylenchoidea</taxon>
        <taxon>Meloidogynidae</taxon>
        <taxon>Meloidogyninae</taxon>
        <taxon>Meloidogyne</taxon>
    </lineage>
</organism>
<dbReference type="EMBL" id="CAJEWN010000055">
    <property type="protein sequence ID" value="CAD2153957.1"/>
    <property type="molecule type" value="Genomic_DNA"/>
</dbReference>
<comment type="caution">
    <text evidence="1">The sequence shown here is derived from an EMBL/GenBank/DDBJ whole genome shotgun (WGS) entry which is preliminary data.</text>
</comment>
<proteinExistence type="predicted"/>
<accession>A0A6V7UCR4</accession>
<sequence length="86" mass="10437">MQSLPTEVQLDVLKCLNFDQLFSFKQPNFYFCNFINKHEKELALMYFGELEIIYNDNYPNPYKIIELKSGIFEFTLKDQLKNKWQK</sequence>
<evidence type="ECO:0000313" key="2">
    <source>
        <dbReference type="Proteomes" id="UP000580250"/>
    </source>
</evidence>
<dbReference type="AlphaFoldDB" id="A0A6V7UCR4"/>
<reference evidence="1 2" key="1">
    <citation type="submission" date="2020-08" db="EMBL/GenBank/DDBJ databases">
        <authorList>
            <person name="Koutsovoulos G."/>
            <person name="Danchin GJ E."/>
        </authorList>
    </citation>
    <scope>NUCLEOTIDE SEQUENCE [LARGE SCALE GENOMIC DNA]</scope>
</reference>
<evidence type="ECO:0000313" key="1">
    <source>
        <dbReference type="EMBL" id="CAD2153957.1"/>
    </source>
</evidence>